<reference evidence="12" key="1">
    <citation type="submission" date="2022-01" db="EMBL/GenBank/DDBJ databases">
        <authorList>
            <person name="King R."/>
        </authorList>
    </citation>
    <scope>NUCLEOTIDE SEQUENCE</scope>
</reference>
<proteinExistence type="inferred from homology"/>
<evidence type="ECO:0000256" key="4">
    <source>
        <dbReference type="ARBA" id="ARBA00022801"/>
    </source>
</evidence>
<dbReference type="InterPro" id="IPR038718">
    <property type="entry name" value="SNF2-like_sf"/>
</dbReference>
<gene>
    <name evidence="12" type="ORF">CEUTPL_LOCUS12698</name>
</gene>
<dbReference type="InterPro" id="IPR001650">
    <property type="entry name" value="Helicase_C-like"/>
</dbReference>
<evidence type="ECO:0008006" key="14">
    <source>
        <dbReference type="Google" id="ProtNLM"/>
    </source>
</evidence>
<feature type="domain" description="Helicase C-terminal" evidence="11">
    <location>
        <begin position="513"/>
        <end position="681"/>
    </location>
</feature>
<dbReference type="InterPro" id="IPR027417">
    <property type="entry name" value="P-loop_NTPase"/>
</dbReference>
<evidence type="ECO:0000259" key="10">
    <source>
        <dbReference type="PROSITE" id="PS51192"/>
    </source>
</evidence>
<keyword evidence="3" id="KW-0547">Nucleotide-binding</keyword>
<evidence type="ECO:0000313" key="12">
    <source>
        <dbReference type="EMBL" id="CAG9772280.1"/>
    </source>
</evidence>
<evidence type="ECO:0000256" key="1">
    <source>
        <dbReference type="ARBA" id="ARBA00004123"/>
    </source>
</evidence>
<organism evidence="12 13">
    <name type="scientific">Ceutorhynchus assimilis</name>
    <name type="common">cabbage seed weevil</name>
    <dbReference type="NCBI Taxonomy" id="467358"/>
    <lineage>
        <taxon>Eukaryota</taxon>
        <taxon>Metazoa</taxon>
        <taxon>Ecdysozoa</taxon>
        <taxon>Arthropoda</taxon>
        <taxon>Hexapoda</taxon>
        <taxon>Insecta</taxon>
        <taxon>Pterygota</taxon>
        <taxon>Neoptera</taxon>
        <taxon>Endopterygota</taxon>
        <taxon>Coleoptera</taxon>
        <taxon>Polyphaga</taxon>
        <taxon>Cucujiformia</taxon>
        <taxon>Curculionidae</taxon>
        <taxon>Ceutorhynchinae</taxon>
        <taxon>Ceutorhynchus</taxon>
    </lineage>
</organism>
<keyword evidence="13" id="KW-1185">Reference proteome</keyword>
<feature type="region of interest" description="Disordered" evidence="9">
    <location>
        <begin position="1"/>
        <end position="36"/>
    </location>
</feature>
<evidence type="ECO:0000256" key="8">
    <source>
        <dbReference type="ARBA" id="ARBA00023242"/>
    </source>
</evidence>
<dbReference type="Pfam" id="PF00271">
    <property type="entry name" value="Helicase_C"/>
    <property type="match status" value="1"/>
</dbReference>
<dbReference type="CDD" id="cd18793">
    <property type="entry name" value="SF2_C_SNF"/>
    <property type="match status" value="1"/>
</dbReference>
<evidence type="ECO:0000256" key="7">
    <source>
        <dbReference type="ARBA" id="ARBA00023054"/>
    </source>
</evidence>
<keyword evidence="6" id="KW-0067">ATP-binding</keyword>
<feature type="compositionally biased region" description="Low complexity" evidence="9">
    <location>
        <begin position="1"/>
        <end position="18"/>
    </location>
</feature>
<dbReference type="FunFam" id="3.40.50.10810:FF:000015">
    <property type="entry name" value="lymphoid-specific helicase isoform X1"/>
    <property type="match status" value="1"/>
</dbReference>
<keyword evidence="7" id="KW-0175">Coiled coil</keyword>
<sequence length="727" mass="84299">MDSLAAAGSSSSDTSLTEKQIRRRKKRQEKAEREKIEAAERKEAALKQMRYLLAVCEQYSEIYTKSSEDQRRVLKDRNVVIPTFADIEGVKKETRVQQTIADYDVTKHLKYFENGQLHSYQIDGVKWMYMLHANCTNGILADEMGLGKTIQVIALICVLLEIKTQGPFMIIAPLSTIPNWENEFKRFAPQIPIVTITGASESRFEKMPLIKKKYKIGDFETFPVVIMSYQVPLMEINALNAFKWKYIIVDEGHVIKNHNTRLAKVLRIFRSENRLLLTGTPLQNNIEELWSLLNFLLPNFFRDMSTFSDILLMDDLKDENKLIQEEVSNSLVSKIHKVLAPFMLRRCKKDVLFNMVPKKEVTVYCPMSPLQIKLYDYVIARNIQGLQGLPTDDIDLDGPRPKRKCIRKMDYSFRSLDRYIKNACLMKPSRDIEDETNIPGLIIDKCDLNMNNSELQKYKKEVMVRLTMLSCMMMFKKIVNHPYLVHFPLDPNSKEKRLLINEELIKSSGKLLVLDTLLPELKKRGHKILLFSQLCMGLDLIEEYMILRNYEYRRLDGSDKLAARSKNMQEFNTDPNVFVFLLSTRAGGLGLNLTGADTVIFFDRDWNPQMDIQAQDRCHRIGQTKPVVVYTLTTKNTIDEHIIGTGQVKRVLEKVVISDGKFKTLSLNNRERTENVLIELRKALKKPEDDDCYIYSNDLELNRLLDRSDLYAQLEEINVKVKNEDDQ</sequence>
<dbReference type="Gene3D" id="3.40.50.10810">
    <property type="entry name" value="Tandem AAA-ATPase domain"/>
    <property type="match status" value="1"/>
</dbReference>
<dbReference type="GO" id="GO:0004386">
    <property type="term" value="F:helicase activity"/>
    <property type="evidence" value="ECO:0007669"/>
    <property type="project" value="UniProtKB-KW"/>
</dbReference>
<dbReference type="InterPro" id="IPR049730">
    <property type="entry name" value="SNF2/RAD54-like_C"/>
</dbReference>
<comment type="subcellular location">
    <subcellularLocation>
        <location evidence="1">Nucleus</location>
    </subcellularLocation>
</comment>
<dbReference type="GO" id="GO:0016787">
    <property type="term" value="F:hydrolase activity"/>
    <property type="evidence" value="ECO:0007669"/>
    <property type="project" value="UniProtKB-KW"/>
</dbReference>
<dbReference type="GO" id="GO:0005524">
    <property type="term" value="F:ATP binding"/>
    <property type="evidence" value="ECO:0007669"/>
    <property type="project" value="UniProtKB-KW"/>
</dbReference>
<keyword evidence="4" id="KW-0378">Hydrolase</keyword>
<keyword evidence="8" id="KW-0539">Nucleus</keyword>
<name>A0A9N9N1M3_9CUCU</name>
<dbReference type="InterPro" id="IPR000330">
    <property type="entry name" value="SNF2_N"/>
</dbReference>
<dbReference type="PROSITE" id="PS51192">
    <property type="entry name" value="HELICASE_ATP_BIND_1"/>
    <property type="match status" value="1"/>
</dbReference>
<dbReference type="Proteomes" id="UP001152799">
    <property type="component" value="Chromosome 8"/>
</dbReference>
<keyword evidence="5" id="KW-0347">Helicase</keyword>
<dbReference type="SMART" id="SM00490">
    <property type="entry name" value="HELICc"/>
    <property type="match status" value="1"/>
</dbReference>
<evidence type="ECO:0000256" key="5">
    <source>
        <dbReference type="ARBA" id="ARBA00022806"/>
    </source>
</evidence>
<dbReference type="PANTHER" id="PTHR10799">
    <property type="entry name" value="SNF2/RAD54 HELICASE FAMILY"/>
    <property type="match status" value="1"/>
</dbReference>
<evidence type="ECO:0000256" key="9">
    <source>
        <dbReference type="SAM" id="MobiDB-lite"/>
    </source>
</evidence>
<dbReference type="InterPro" id="IPR014001">
    <property type="entry name" value="Helicase_ATP-bd"/>
</dbReference>
<dbReference type="OrthoDB" id="448448at2759"/>
<accession>A0A9N9N1M3</accession>
<dbReference type="SMART" id="SM00487">
    <property type="entry name" value="DEXDc"/>
    <property type="match status" value="1"/>
</dbReference>
<evidence type="ECO:0000259" key="11">
    <source>
        <dbReference type="PROSITE" id="PS51194"/>
    </source>
</evidence>
<dbReference type="Gene3D" id="3.40.50.300">
    <property type="entry name" value="P-loop containing nucleotide triphosphate hydrolases"/>
    <property type="match status" value="1"/>
</dbReference>
<dbReference type="Pfam" id="PF00176">
    <property type="entry name" value="SNF2-rel_dom"/>
    <property type="match status" value="1"/>
</dbReference>
<protein>
    <recommendedName>
        <fullName evidence="14">Lymphoid-specific helicase</fullName>
    </recommendedName>
</protein>
<feature type="domain" description="Helicase ATP-binding" evidence="10">
    <location>
        <begin position="129"/>
        <end position="299"/>
    </location>
</feature>
<dbReference type="EMBL" id="OU892284">
    <property type="protein sequence ID" value="CAG9772280.1"/>
    <property type="molecule type" value="Genomic_DNA"/>
</dbReference>
<dbReference type="PROSITE" id="PS51194">
    <property type="entry name" value="HELICASE_CTER"/>
    <property type="match status" value="1"/>
</dbReference>
<evidence type="ECO:0000313" key="13">
    <source>
        <dbReference type="Proteomes" id="UP001152799"/>
    </source>
</evidence>
<comment type="similarity">
    <text evidence="2">Belongs to the SNF2/RAD54 helicase family.</text>
</comment>
<evidence type="ECO:0000256" key="3">
    <source>
        <dbReference type="ARBA" id="ARBA00022741"/>
    </source>
</evidence>
<evidence type="ECO:0000256" key="6">
    <source>
        <dbReference type="ARBA" id="ARBA00022840"/>
    </source>
</evidence>
<dbReference type="AlphaFoldDB" id="A0A9N9N1M3"/>
<evidence type="ECO:0000256" key="2">
    <source>
        <dbReference type="ARBA" id="ARBA00007025"/>
    </source>
</evidence>
<dbReference type="GO" id="GO:0005634">
    <property type="term" value="C:nucleus"/>
    <property type="evidence" value="ECO:0007669"/>
    <property type="project" value="UniProtKB-SubCell"/>
</dbReference>
<dbReference type="SUPFAM" id="SSF52540">
    <property type="entry name" value="P-loop containing nucleoside triphosphate hydrolases"/>
    <property type="match status" value="2"/>
</dbReference>